<dbReference type="Proteomes" id="UP000237347">
    <property type="component" value="Unassembled WGS sequence"/>
</dbReference>
<organism evidence="2 3">
    <name type="scientific">Quercus suber</name>
    <name type="common">Cork oak</name>
    <dbReference type="NCBI Taxonomy" id="58331"/>
    <lineage>
        <taxon>Eukaryota</taxon>
        <taxon>Viridiplantae</taxon>
        <taxon>Streptophyta</taxon>
        <taxon>Embryophyta</taxon>
        <taxon>Tracheophyta</taxon>
        <taxon>Spermatophyta</taxon>
        <taxon>Magnoliopsida</taxon>
        <taxon>eudicotyledons</taxon>
        <taxon>Gunneridae</taxon>
        <taxon>Pentapetalae</taxon>
        <taxon>rosids</taxon>
        <taxon>fabids</taxon>
        <taxon>Fagales</taxon>
        <taxon>Fagaceae</taxon>
        <taxon>Quercus</taxon>
    </lineage>
</organism>
<gene>
    <name evidence="2" type="ORF">CFP56_021014</name>
</gene>
<comment type="caution">
    <text evidence="2">The sequence shown here is derived from an EMBL/GenBank/DDBJ whole genome shotgun (WGS) entry which is preliminary data.</text>
</comment>
<evidence type="ECO:0000313" key="3">
    <source>
        <dbReference type="Proteomes" id="UP000237347"/>
    </source>
</evidence>
<protein>
    <submittedName>
        <fullName evidence="2">Uncharacterized protein</fullName>
    </submittedName>
</protein>
<evidence type="ECO:0000313" key="2">
    <source>
        <dbReference type="EMBL" id="KAK7837643.1"/>
    </source>
</evidence>
<accession>A0AAW0KGE8</accession>
<name>A0AAW0KGE8_QUESU</name>
<dbReference type="EMBL" id="PKMF04000325">
    <property type="protein sequence ID" value="KAK7837643.1"/>
    <property type="molecule type" value="Genomic_DNA"/>
</dbReference>
<sequence length="234" mass="25854">MTRHMNRLFILVKCCRINQRCHIDASGHLASWPWSANELKKGGCSIGSLRLTSVHDLKSKIALGKIKCVYIKIVTWTRKGDHVLGSWGISSHTVRSFSSDPSADLSHSSSVALTSARMTRTPASWHFTAQLPFSNRVNRPVTFGYREITPDRDSLNGSNSKDPNGKRPCGGNGAPWHDPARITVKSLENAKMVSHKSNREGMTVPTNNQQCKTLNINFKTKNPSCTEHMGGVSD</sequence>
<reference evidence="2 3" key="1">
    <citation type="journal article" date="2018" name="Sci. Data">
        <title>The draft genome sequence of cork oak.</title>
        <authorList>
            <person name="Ramos A.M."/>
            <person name="Usie A."/>
            <person name="Barbosa P."/>
            <person name="Barros P.M."/>
            <person name="Capote T."/>
            <person name="Chaves I."/>
            <person name="Simoes F."/>
            <person name="Abreu I."/>
            <person name="Carrasquinho I."/>
            <person name="Faro C."/>
            <person name="Guimaraes J.B."/>
            <person name="Mendonca D."/>
            <person name="Nobrega F."/>
            <person name="Rodrigues L."/>
            <person name="Saibo N.J.M."/>
            <person name="Varela M.C."/>
            <person name="Egas C."/>
            <person name="Matos J."/>
            <person name="Miguel C.M."/>
            <person name="Oliveira M.M."/>
            <person name="Ricardo C.P."/>
            <person name="Goncalves S."/>
        </authorList>
    </citation>
    <scope>NUCLEOTIDE SEQUENCE [LARGE SCALE GENOMIC DNA]</scope>
    <source>
        <strain evidence="3">cv. HL8</strain>
    </source>
</reference>
<evidence type="ECO:0000256" key="1">
    <source>
        <dbReference type="SAM" id="MobiDB-lite"/>
    </source>
</evidence>
<proteinExistence type="predicted"/>
<keyword evidence="3" id="KW-1185">Reference proteome</keyword>
<feature type="region of interest" description="Disordered" evidence="1">
    <location>
        <begin position="145"/>
        <end position="178"/>
    </location>
</feature>
<dbReference type="AlphaFoldDB" id="A0AAW0KGE8"/>